<proteinExistence type="predicted"/>
<protein>
    <submittedName>
        <fullName evidence="2">Uncharacterized protein</fullName>
    </submittedName>
</protein>
<keyword evidence="1" id="KW-0175">Coiled coil</keyword>
<name>A0A6C0H512_9ZZZZ</name>
<reference evidence="2" key="1">
    <citation type="journal article" date="2020" name="Nature">
        <title>Giant virus diversity and host interactions through global metagenomics.</title>
        <authorList>
            <person name="Schulz F."/>
            <person name="Roux S."/>
            <person name="Paez-Espino D."/>
            <person name="Jungbluth S."/>
            <person name="Walsh D.A."/>
            <person name="Denef V.J."/>
            <person name="McMahon K.D."/>
            <person name="Konstantinidis K.T."/>
            <person name="Eloe-Fadrosh E.A."/>
            <person name="Kyrpides N.C."/>
            <person name="Woyke T."/>
        </authorList>
    </citation>
    <scope>NUCLEOTIDE SEQUENCE</scope>
    <source>
        <strain evidence="2">GVMAG-M-3300023179-71</strain>
    </source>
</reference>
<organism evidence="2">
    <name type="scientific">viral metagenome</name>
    <dbReference type="NCBI Taxonomy" id="1070528"/>
    <lineage>
        <taxon>unclassified sequences</taxon>
        <taxon>metagenomes</taxon>
        <taxon>organismal metagenomes</taxon>
    </lineage>
</organism>
<accession>A0A6C0H512</accession>
<feature type="coiled-coil region" evidence="1">
    <location>
        <begin position="1"/>
        <end position="40"/>
    </location>
</feature>
<dbReference type="EMBL" id="MN739879">
    <property type="protein sequence ID" value="QHT75497.1"/>
    <property type="molecule type" value="Genomic_DNA"/>
</dbReference>
<evidence type="ECO:0000256" key="1">
    <source>
        <dbReference type="SAM" id="Coils"/>
    </source>
</evidence>
<evidence type="ECO:0000313" key="2">
    <source>
        <dbReference type="EMBL" id="QHT75497.1"/>
    </source>
</evidence>
<dbReference type="AlphaFoldDB" id="A0A6C0H512"/>
<sequence length="164" mass="20003">MEDLNKELKELYQKMSEIKKEINKLEMKNMEIKIKEKEEKDVMELEKMHEYIKINKVYFGKIELERLSHAMSAYDIDTYKYELCNVLSNKGEINNICFPKNEIENKLYPYVVKYLEEYLPIKYKIDRDFEEDNYILTTENNAPINFNKYGSKNIYVFLYYYSKI</sequence>